<evidence type="ECO:0000313" key="3">
    <source>
        <dbReference type="Proteomes" id="UP000002979"/>
    </source>
</evidence>
<comment type="caution">
    <text evidence="2">The sequence shown here is derived from an EMBL/GenBank/DDBJ whole genome shotgun (WGS) entry which is preliminary data.</text>
</comment>
<feature type="region of interest" description="Disordered" evidence="1">
    <location>
        <begin position="487"/>
        <end position="529"/>
    </location>
</feature>
<dbReference type="AntiFam" id="ANF00142">
    <property type="entry name" value="Shadow ORF (opposite yadG)"/>
</dbReference>
<proteinExistence type="predicted"/>
<evidence type="ECO:0000256" key="1">
    <source>
        <dbReference type="SAM" id="MobiDB-lite"/>
    </source>
</evidence>
<evidence type="ECO:0000313" key="2">
    <source>
        <dbReference type="EMBL" id="EBA40745.1"/>
    </source>
</evidence>
<organism evidence="2 3">
    <name type="scientific">Collinsella aerofaciens (strain ATCC 25986 / DSM 3979 / JCM 10188 / KCTC 3647 / NCTC 11838 / VPI 1003)</name>
    <dbReference type="NCBI Taxonomy" id="411903"/>
    <lineage>
        <taxon>Bacteria</taxon>
        <taxon>Bacillati</taxon>
        <taxon>Actinomycetota</taxon>
        <taxon>Coriobacteriia</taxon>
        <taxon>Coriobacteriales</taxon>
        <taxon>Coriobacteriaceae</taxon>
        <taxon>Collinsella</taxon>
    </lineage>
</organism>
<accession>A4E7N7</accession>
<name>A4E7N7_COLAA</name>
<dbReference type="EMBL" id="AAVN02000001">
    <property type="protein sequence ID" value="EBA40745.1"/>
    <property type="molecule type" value="Genomic_DNA"/>
</dbReference>
<reference evidence="2 3" key="2">
    <citation type="submission" date="2007-04" db="EMBL/GenBank/DDBJ databases">
        <authorList>
            <person name="Fulton L."/>
            <person name="Clifton S."/>
            <person name="Fulton B."/>
            <person name="Xu J."/>
            <person name="Minx P."/>
            <person name="Mardis E.R."/>
            <person name="Wilson R.K."/>
        </authorList>
    </citation>
    <scope>NUCLEOTIDE SEQUENCE [LARGE SCALE GENOMIC DNA]</scope>
    <source>
        <strain evidence="3">ATCC 25986 / DSM 3979 / JCM 10188 / KCTC 3647 / NCTC 11838 / VPI 1003</strain>
    </source>
</reference>
<dbReference type="AntiFam" id="ANF00095">
    <property type="entry name" value="Shadow ORF (opposite ABC transporters)"/>
</dbReference>
<reference evidence="2 3" key="1">
    <citation type="submission" date="2007-01" db="EMBL/GenBank/DDBJ databases">
        <title>Draft genome sequence of Collinsella aerofaciens (ATCC 25986).</title>
        <authorList>
            <person name="Sudarsanam P."/>
            <person name="Ley R."/>
            <person name="Guruge J."/>
            <person name="Turnbaugh P.J."/>
            <person name="Mahowald M."/>
            <person name="Liep D."/>
            <person name="Gordon J."/>
        </authorList>
    </citation>
    <scope>NUCLEOTIDE SEQUENCE [LARGE SCALE GENOMIC DNA]</scope>
    <source>
        <strain evidence="3">ATCC 25986 / DSM 3979 / JCM 10188 / KCTC 3647 / NCTC 11838 / VPI 1003</strain>
    </source>
</reference>
<feature type="compositionally biased region" description="Polar residues" evidence="1">
    <location>
        <begin position="520"/>
        <end position="529"/>
    </location>
</feature>
<gene>
    <name evidence="2" type="ORF">COLAER_00417</name>
</gene>
<dbReference type="Proteomes" id="UP000002979">
    <property type="component" value="Unassembled WGS sequence"/>
</dbReference>
<feature type="compositionally biased region" description="Basic residues" evidence="1">
    <location>
        <begin position="506"/>
        <end position="516"/>
    </location>
</feature>
<dbReference type="AlphaFoldDB" id="A4E7N7"/>
<protein>
    <submittedName>
        <fullName evidence="2">Uncharacterized protein</fullName>
    </submittedName>
</protein>
<sequence>MVQAIRDDLPQVLIGVDAGTVLVDVRNLDGLAHLELARSQRLQTHNRLEQRGLTDAVGADDAHDAVARQGERKVVDKHAAIELFVQVMGLEHLVAQTRAHRNANVGPVELLACAGLGLHLLVASQTGLVLGLASLGRAAYPLELGLHALGELGIAVALCLDTRSLGLQIRGVVALVGIEVTAVDLADPLGNVIQEVAIVRDSQNGALVVVQEMLEPQDRLGVQVVRGLVEQQQVGSLEQQLAQGHATALAAGKHINRHVRIGQLQGVHGLAELGIDIPAVGGVDLVLELAHLGHEGVHVAIRVAHLLADLIEAIDLGDHVAKCHAHVLDDGLVVIERRLLLQDTHGVAGGEPGIAVGDLLDAGHDLEQGRLAHTVGAHDADLGTGVEAQGHVVKDYLVAMGLASLIHLVDELRHLPVLSFLPAVSLFLFRFSGNEMRKPALKRNEKGAWLPTPPNTTWEKSPGAYYELRTLVFRNLNERLAAICATTDTSRRRRLQPNQTPEPQSPRRRLHSKARCLPRPSQSGQYPAP</sequence>